<gene>
    <name evidence="2" type="ORF">R1flu_010687</name>
</gene>
<dbReference type="EMBL" id="JBHFFA010000002">
    <property type="protein sequence ID" value="KAL2643100.1"/>
    <property type="molecule type" value="Genomic_DNA"/>
</dbReference>
<dbReference type="Proteomes" id="UP001605036">
    <property type="component" value="Unassembled WGS sequence"/>
</dbReference>
<organism evidence="2 3">
    <name type="scientific">Riccia fluitans</name>
    <dbReference type="NCBI Taxonomy" id="41844"/>
    <lineage>
        <taxon>Eukaryota</taxon>
        <taxon>Viridiplantae</taxon>
        <taxon>Streptophyta</taxon>
        <taxon>Embryophyta</taxon>
        <taxon>Marchantiophyta</taxon>
        <taxon>Marchantiopsida</taxon>
        <taxon>Marchantiidae</taxon>
        <taxon>Marchantiales</taxon>
        <taxon>Ricciaceae</taxon>
        <taxon>Riccia</taxon>
    </lineage>
</organism>
<evidence type="ECO:0000313" key="2">
    <source>
        <dbReference type="EMBL" id="KAL2643100.1"/>
    </source>
</evidence>
<sequence length="175" mass="20105">MNYPILGYRHHRWLIFWKAQTRQHRLSPSQAYSKPEDSKSSVLATILLPRLNRERLAPRYTMKTAKIMTRYAYFENYMEMSKVTTNLGHSIPSLEAKVNSSAEPLSETKAHKNGHKKESNNYEEKSCPGCFWDGCLTLGRRLYDHLFTPTTKGATDATGRPDRGSLLNDGFTPYD</sequence>
<evidence type="ECO:0000256" key="1">
    <source>
        <dbReference type="SAM" id="MobiDB-lite"/>
    </source>
</evidence>
<comment type="caution">
    <text evidence="2">The sequence shown here is derived from an EMBL/GenBank/DDBJ whole genome shotgun (WGS) entry which is preliminary data.</text>
</comment>
<reference evidence="2 3" key="1">
    <citation type="submission" date="2024-09" db="EMBL/GenBank/DDBJ databases">
        <title>Chromosome-scale assembly of Riccia fluitans.</title>
        <authorList>
            <person name="Paukszto L."/>
            <person name="Sawicki J."/>
            <person name="Karawczyk K."/>
            <person name="Piernik-Szablinska J."/>
            <person name="Szczecinska M."/>
            <person name="Mazdziarz M."/>
        </authorList>
    </citation>
    <scope>NUCLEOTIDE SEQUENCE [LARGE SCALE GENOMIC DNA]</scope>
    <source>
        <strain evidence="2">Rf_01</strain>
        <tissue evidence="2">Aerial parts of the thallus</tissue>
    </source>
</reference>
<accession>A0ABD1Z6F7</accession>
<name>A0ABD1Z6F7_9MARC</name>
<proteinExistence type="predicted"/>
<keyword evidence="3" id="KW-1185">Reference proteome</keyword>
<protein>
    <submittedName>
        <fullName evidence="2">Uncharacterized protein</fullName>
    </submittedName>
</protein>
<feature type="compositionally biased region" description="Basic and acidic residues" evidence="1">
    <location>
        <begin position="106"/>
        <end position="124"/>
    </location>
</feature>
<dbReference type="AlphaFoldDB" id="A0ABD1Z6F7"/>
<feature type="region of interest" description="Disordered" evidence="1">
    <location>
        <begin position="98"/>
        <end position="124"/>
    </location>
</feature>
<feature type="region of interest" description="Disordered" evidence="1">
    <location>
        <begin position="150"/>
        <end position="175"/>
    </location>
</feature>
<evidence type="ECO:0000313" key="3">
    <source>
        <dbReference type="Proteomes" id="UP001605036"/>
    </source>
</evidence>